<dbReference type="RefSeq" id="WP_142903873.1">
    <property type="nucleotide sequence ID" value="NZ_ML660091.1"/>
</dbReference>
<keyword evidence="5" id="KW-1133">Transmembrane helix</keyword>
<evidence type="ECO:0000259" key="6">
    <source>
        <dbReference type="PROSITE" id="PS01124"/>
    </source>
</evidence>
<dbReference type="Gene3D" id="1.10.10.60">
    <property type="entry name" value="Homeodomain-like"/>
    <property type="match status" value="2"/>
</dbReference>
<evidence type="ECO:0000256" key="5">
    <source>
        <dbReference type="SAM" id="Phobius"/>
    </source>
</evidence>
<evidence type="ECO:0000256" key="2">
    <source>
        <dbReference type="ARBA" id="ARBA00023125"/>
    </source>
</evidence>
<comment type="caution">
    <text evidence="7">The sequence shown here is derived from an EMBL/GenBank/DDBJ whole genome shotgun (WGS) entry which is preliminary data.</text>
</comment>
<evidence type="ECO:0000256" key="1">
    <source>
        <dbReference type="ARBA" id="ARBA00023015"/>
    </source>
</evidence>
<feature type="compositionally biased region" description="Low complexity" evidence="4">
    <location>
        <begin position="88"/>
        <end position="99"/>
    </location>
</feature>
<evidence type="ECO:0000313" key="7">
    <source>
        <dbReference type="EMBL" id="TQV81212.1"/>
    </source>
</evidence>
<dbReference type="InterPro" id="IPR020449">
    <property type="entry name" value="Tscrpt_reg_AraC-type_HTH"/>
</dbReference>
<dbReference type="SMART" id="SM00342">
    <property type="entry name" value="HTH_ARAC"/>
    <property type="match status" value="1"/>
</dbReference>
<keyword evidence="5" id="KW-0472">Membrane</keyword>
<dbReference type="SUPFAM" id="SSF46689">
    <property type="entry name" value="Homeodomain-like"/>
    <property type="match status" value="1"/>
</dbReference>
<dbReference type="AlphaFoldDB" id="A0A545TVI0"/>
<evidence type="ECO:0000256" key="4">
    <source>
        <dbReference type="SAM" id="MobiDB-lite"/>
    </source>
</evidence>
<evidence type="ECO:0000256" key="3">
    <source>
        <dbReference type="ARBA" id="ARBA00023163"/>
    </source>
</evidence>
<dbReference type="PRINTS" id="PR00032">
    <property type="entry name" value="HTHARAC"/>
</dbReference>
<proteinExistence type="predicted"/>
<keyword evidence="5" id="KW-0812">Transmembrane</keyword>
<dbReference type="PROSITE" id="PS01124">
    <property type="entry name" value="HTH_ARAC_FAMILY_2"/>
    <property type="match status" value="1"/>
</dbReference>
<dbReference type="PROSITE" id="PS00041">
    <property type="entry name" value="HTH_ARAC_FAMILY_1"/>
    <property type="match status" value="1"/>
</dbReference>
<dbReference type="InterPro" id="IPR009057">
    <property type="entry name" value="Homeodomain-like_sf"/>
</dbReference>
<keyword evidence="2" id="KW-0238">DNA-binding</keyword>
<dbReference type="Pfam" id="PF12833">
    <property type="entry name" value="HTH_18"/>
    <property type="match status" value="1"/>
</dbReference>
<feature type="region of interest" description="Disordered" evidence="4">
    <location>
        <begin position="88"/>
        <end position="131"/>
    </location>
</feature>
<sequence length="253" mass="28646">MKEQSSGRAGVETTALMGRRRLIHRIAAFSFLLITAVQGRSIEAAVAENRSADKTYAAEVLYVVVGVTLTITALWLAWRWWQRRRGPSPRQLQQKSQRQPQEKSQKHSPRQETTSDTGRRRKGSGKYATSAFKPEQQQRYADLLFTLMQEQKPYLDTGLRLKDLAGMLSLSSHQLSELLNQTLGKPYYEFINEYRVAEAKAIMRRPESAAMNMLAVAHAAGFGNKASFNRIFKEITGMTPSAYRKKISPLIHA</sequence>
<evidence type="ECO:0000313" key="8">
    <source>
        <dbReference type="Proteomes" id="UP000319732"/>
    </source>
</evidence>
<name>A0A545TVI0_9GAMM</name>
<dbReference type="EMBL" id="VHSG01000008">
    <property type="protein sequence ID" value="TQV81212.1"/>
    <property type="molecule type" value="Genomic_DNA"/>
</dbReference>
<dbReference type="InterPro" id="IPR018062">
    <property type="entry name" value="HTH_AraC-typ_CS"/>
</dbReference>
<organism evidence="7 8">
    <name type="scientific">Exilibacterium tricleocarpae</name>
    <dbReference type="NCBI Taxonomy" id="2591008"/>
    <lineage>
        <taxon>Bacteria</taxon>
        <taxon>Pseudomonadati</taxon>
        <taxon>Pseudomonadota</taxon>
        <taxon>Gammaproteobacteria</taxon>
        <taxon>Cellvibrionales</taxon>
        <taxon>Cellvibrionaceae</taxon>
        <taxon>Exilibacterium</taxon>
    </lineage>
</organism>
<keyword evidence="3" id="KW-0804">Transcription</keyword>
<dbReference type="PANTHER" id="PTHR43280:SF29">
    <property type="entry name" value="ARAC-FAMILY TRANSCRIPTIONAL REGULATOR"/>
    <property type="match status" value="1"/>
</dbReference>
<dbReference type="GO" id="GO:0043565">
    <property type="term" value="F:sequence-specific DNA binding"/>
    <property type="evidence" value="ECO:0007669"/>
    <property type="project" value="InterPro"/>
</dbReference>
<dbReference type="OrthoDB" id="6866685at2"/>
<feature type="transmembrane region" description="Helical" evidence="5">
    <location>
        <begin position="60"/>
        <end position="81"/>
    </location>
</feature>
<dbReference type="Proteomes" id="UP000319732">
    <property type="component" value="Unassembled WGS sequence"/>
</dbReference>
<gene>
    <name evidence="7" type="ORF">FKG94_08890</name>
</gene>
<dbReference type="InterPro" id="IPR018060">
    <property type="entry name" value="HTH_AraC"/>
</dbReference>
<dbReference type="GO" id="GO:0003700">
    <property type="term" value="F:DNA-binding transcription factor activity"/>
    <property type="evidence" value="ECO:0007669"/>
    <property type="project" value="InterPro"/>
</dbReference>
<keyword evidence="8" id="KW-1185">Reference proteome</keyword>
<accession>A0A545TVI0</accession>
<reference evidence="7 8" key="1">
    <citation type="submission" date="2019-06" db="EMBL/GenBank/DDBJ databases">
        <title>Whole genome sequence for Cellvibrionaceae sp. R142.</title>
        <authorList>
            <person name="Wang G."/>
        </authorList>
    </citation>
    <scope>NUCLEOTIDE SEQUENCE [LARGE SCALE GENOMIC DNA]</scope>
    <source>
        <strain evidence="7 8">R142</strain>
    </source>
</reference>
<keyword evidence="1" id="KW-0805">Transcription regulation</keyword>
<feature type="domain" description="HTH araC/xylS-type" evidence="6">
    <location>
        <begin position="138"/>
        <end position="246"/>
    </location>
</feature>
<protein>
    <submittedName>
        <fullName evidence="7">Helix-turn-helix domain-containing protein</fullName>
    </submittedName>
</protein>
<dbReference type="PANTHER" id="PTHR43280">
    <property type="entry name" value="ARAC-FAMILY TRANSCRIPTIONAL REGULATOR"/>
    <property type="match status" value="1"/>
</dbReference>